<reference evidence="7 8" key="1">
    <citation type="submission" date="2024-02" db="EMBL/GenBank/DDBJ databases">
        <title>New especies of Spiribacter isolated from saline water.</title>
        <authorList>
            <person name="Leon M.J."/>
            <person name="De La Haba R."/>
            <person name="Sanchez-Porro C."/>
            <person name="Ventosa A."/>
        </authorList>
    </citation>
    <scope>NUCLEOTIDE SEQUENCE [LARGE SCALE GENOMIC DNA]</scope>
    <source>
        <strain evidence="8">ag22IC4-227</strain>
    </source>
</reference>
<dbReference type="SUPFAM" id="SSF52151">
    <property type="entry name" value="FabD/lysophospholipase-like"/>
    <property type="match status" value="1"/>
</dbReference>
<keyword evidence="3 4" id="KW-0443">Lipid metabolism</keyword>
<feature type="short sequence motif" description="GXSXG" evidence="4">
    <location>
        <begin position="46"/>
        <end position="50"/>
    </location>
</feature>
<keyword evidence="1 4" id="KW-0378">Hydrolase</keyword>
<evidence type="ECO:0000259" key="6">
    <source>
        <dbReference type="PROSITE" id="PS51635"/>
    </source>
</evidence>
<feature type="short sequence motif" description="DGA/G" evidence="4">
    <location>
        <begin position="162"/>
        <end position="164"/>
    </location>
</feature>
<feature type="active site" description="Nucleophile" evidence="4">
    <location>
        <position position="48"/>
    </location>
</feature>
<gene>
    <name evidence="7" type="ORF">V6X64_01600</name>
</gene>
<name>A0ABV3S6N3_9GAMM</name>
<dbReference type="EMBL" id="JBAKFJ010000001">
    <property type="protein sequence ID" value="MEX0385690.1"/>
    <property type="molecule type" value="Genomic_DNA"/>
</dbReference>
<proteinExistence type="predicted"/>
<keyword evidence="2 4" id="KW-0442">Lipid degradation</keyword>
<evidence type="ECO:0000256" key="1">
    <source>
        <dbReference type="ARBA" id="ARBA00022801"/>
    </source>
</evidence>
<evidence type="ECO:0000256" key="3">
    <source>
        <dbReference type="ARBA" id="ARBA00023098"/>
    </source>
</evidence>
<feature type="region of interest" description="Disordered" evidence="5">
    <location>
        <begin position="201"/>
        <end position="221"/>
    </location>
</feature>
<sequence length="327" mass="34985">MAEAVTDVRQPRIGLALGGGAARGWAHIGVIRALQEAGIEADIIAGTSVGAIAGAMFGSGHLDAFEQWVRSLNRRDVLAYMDFDIGNGGFIQGRRLMARFHKTFDTMDFADLDRALGVVATDLYSGQERWLREGDLATAVRASMALPGVFTPVHVKGEWLVDGGLVNPVPISLCHAMGADRVIAVNLSGGLVGRRIQSPVARTGAQGGDHGDDETAAHSGGAPDAPLAWWHRFSSGFRDSAEALQAQFQRGEQDTAPGVFDVIATAVNVMQDRITRSRMAGDPPDLLISPRLAHIGLLELHRGEEAIAEGYDCVQRMRPAVEAFLED</sequence>
<dbReference type="InterPro" id="IPR002641">
    <property type="entry name" value="PNPLA_dom"/>
</dbReference>
<organism evidence="7 8">
    <name type="scientific">Spiribacter onubensis</name>
    <dbReference type="NCBI Taxonomy" id="3122420"/>
    <lineage>
        <taxon>Bacteria</taxon>
        <taxon>Pseudomonadati</taxon>
        <taxon>Pseudomonadota</taxon>
        <taxon>Gammaproteobacteria</taxon>
        <taxon>Chromatiales</taxon>
        <taxon>Ectothiorhodospiraceae</taxon>
        <taxon>Spiribacter</taxon>
    </lineage>
</organism>
<dbReference type="Pfam" id="PF01734">
    <property type="entry name" value="Patatin"/>
    <property type="match status" value="1"/>
</dbReference>
<dbReference type="RefSeq" id="WP_367966171.1">
    <property type="nucleotide sequence ID" value="NZ_JBAKFI010000003.1"/>
</dbReference>
<evidence type="ECO:0000256" key="4">
    <source>
        <dbReference type="PROSITE-ProRule" id="PRU01161"/>
    </source>
</evidence>
<dbReference type="InterPro" id="IPR016035">
    <property type="entry name" value="Acyl_Trfase/lysoPLipase"/>
</dbReference>
<dbReference type="PROSITE" id="PS51635">
    <property type="entry name" value="PNPLA"/>
    <property type="match status" value="1"/>
</dbReference>
<dbReference type="PANTHER" id="PTHR14226">
    <property type="entry name" value="NEUROPATHY TARGET ESTERASE/SWISS CHEESE D.MELANOGASTER"/>
    <property type="match status" value="1"/>
</dbReference>
<evidence type="ECO:0000256" key="2">
    <source>
        <dbReference type="ARBA" id="ARBA00022963"/>
    </source>
</evidence>
<dbReference type="InterPro" id="IPR050301">
    <property type="entry name" value="NTE"/>
</dbReference>
<evidence type="ECO:0000256" key="5">
    <source>
        <dbReference type="SAM" id="MobiDB-lite"/>
    </source>
</evidence>
<feature type="active site" description="Proton acceptor" evidence="4">
    <location>
        <position position="162"/>
    </location>
</feature>
<comment type="caution">
    <text evidence="7">The sequence shown here is derived from an EMBL/GenBank/DDBJ whole genome shotgun (WGS) entry which is preliminary data.</text>
</comment>
<evidence type="ECO:0000313" key="7">
    <source>
        <dbReference type="EMBL" id="MEX0385690.1"/>
    </source>
</evidence>
<protein>
    <submittedName>
        <fullName evidence="7">Patatin-like phospholipase family protein</fullName>
    </submittedName>
</protein>
<feature type="domain" description="PNPLA" evidence="6">
    <location>
        <begin position="15"/>
        <end position="175"/>
    </location>
</feature>
<dbReference type="PANTHER" id="PTHR14226:SF76">
    <property type="entry name" value="NTE FAMILY PROTEIN RSSA"/>
    <property type="match status" value="1"/>
</dbReference>
<evidence type="ECO:0000313" key="8">
    <source>
        <dbReference type="Proteomes" id="UP001556653"/>
    </source>
</evidence>
<comment type="caution">
    <text evidence="4">Lacks conserved residue(s) required for the propagation of feature annotation.</text>
</comment>
<dbReference type="Gene3D" id="3.40.1090.10">
    <property type="entry name" value="Cytosolic phospholipase A2 catalytic domain"/>
    <property type="match status" value="1"/>
</dbReference>
<dbReference type="Proteomes" id="UP001556653">
    <property type="component" value="Unassembled WGS sequence"/>
</dbReference>
<keyword evidence="8" id="KW-1185">Reference proteome</keyword>
<accession>A0ABV3S6N3</accession>